<evidence type="ECO:0000313" key="2">
    <source>
        <dbReference type="EMBL" id="MCE7508828.1"/>
    </source>
</evidence>
<dbReference type="Proteomes" id="UP001107961">
    <property type="component" value="Unassembled WGS sequence"/>
</dbReference>
<dbReference type="PANTHER" id="PTHR48207:SF4">
    <property type="entry name" value="BLL6097 PROTEIN"/>
    <property type="match status" value="1"/>
</dbReference>
<keyword evidence="1 2" id="KW-0808">Transferase</keyword>
<dbReference type="PANTHER" id="PTHR48207">
    <property type="entry name" value="SUCCINATE--HYDROXYMETHYLGLUTARATE COA-TRANSFERASE"/>
    <property type="match status" value="1"/>
</dbReference>
<proteinExistence type="predicted"/>
<evidence type="ECO:0000256" key="1">
    <source>
        <dbReference type="ARBA" id="ARBA00022679"/>
    </source>
</evidence>
<dbReference type="KEGG" id="axe:P40_01675"/>
<dbReference type="EMBL" id="JAJVKT010000009">
    <property type="protein sequence ID" value="MCE7508828.1"/>
    <property type="molecule type" value="Genomic_DNA"/>
</dbReference>
<comment type="caution">
    <text evidence="2">The sequence shown here is derived from an EMBL/GenBank/DDBJ whole genome shotgun (WGS) entry which is preliminary data.</text>
</comment>
<accession>A0A9Q3ZCL4</accession>
<dbReference type="Gene3D" id="3.30.1540.10">
    <property type="entry name" value="formyl-coa transferase, domain 3"/>
    <property type="match status" value="1"/>
</dbReference>
<dbReference type="InterPro" id="IPR023606">
    <property type="entry name" value="CoA-Trfase_III_dom_1_sf"/>
</dbReference>
<dbReference type="InterPro" id="IPR003673">
    <property type="entry name" value="CoA-Trfase_fam_III"/>
</dbReference>
<name>A0A9Q3ZCL4_9GAMM</name>
<dbReference type="InterPro" id="IPR050483">
    <property type="entry name" value="CoA-transferase_III_domain"/>
</dbReference>
<gene>
    <name evidence="2" type="ORF">LZG35_09290</name>
</gene>
<dbReference type="Pfam" id="PF02515">
    <property type="entry name" value="CoA_transf_3"/>
    <property type="match status" value="1"/>
</dbReference>
<protein>
    <submittedName>
        <fullName evidence="2">CoA transferase</fullName>
    </submittedName>
</protein>
<dbReference type="Gene3D" id="3.40.50.10540">
    <property type="entry name" value="Crotonobetainyl-coa:carnitine coa-transferase, domain 1"/>
    <property type="match status" value="1"/>
</dbReference>
<dbReference type="GO" id="GO:0008410">
    <property type="term" value="F:CoA-transferase activity"/>
    <property type="evidence" value="ECO:0007669"/>
    <property type="project" value="TreeGrafter"/>
</dbReference>
<keyword evidence="3" id="KW-1185">Reference proteome</keyword>
<dbReference type="AlphaFoldDB" id="A0A9Q3ZCL4"/>
<reference evidence="2" key="1">
    <citation type="submission" date="2022-01" db="EMBL/GenBank/DDBJ databases">
        <authorList>
            <person name="Karlyshev A.V."/>
            <person name="Jaspars M."/>
        </authorList>
    </citation>
    <scope>NUCLEOTIDE SEQUENCE</scope>
    <source>
        <strain evidence="2">AGSA3-2</strain>
    </source>
</reference>
<dbReference type="InterPro" id="IPR044855">
    <property type="entry name" value="CoA-Trfase_III_dom3_sf"/>
</dbReference>
<organism evidence="2 3">
    <name type="scientific">Alloalcanivorax xenomutans</name>
    <dbReference type="NCBI Taxonomy" id="1094342"/>
    <lineage>
        <taxon>Bacteria</taxon>
        <taxon>Pseudomonadati</taxon>
        <taxon>Pseudomonadota</taxon>
        <taxon>Gammaproteobacteria</taxon>
        <taxon>Oceanospirillales</taxon>
        <taxon>Alcanivoracaceae</taxon>
        <taxon>Alloalcanivorax</taxon>
    </lineage>
</organism>
<dbReference type="RefSeq" id="WP_022996975.1">
    <property type="nucleotide sequence ID" value="NZ_CBDDTQ010000003.1"/>
</dbReference>
<sequence>MFELLKGITVLDLSTVVLGPFASQLLADLGAEVIKVESPEGDIFRAAAPARHPGMGAGFLNLNRNKRSLVLDLKTAQGQATLHKLVARADVLLHNIRPAAARKLGIDHDTLGPLNPRLVYCAAVGFGGDGPYADDPAYDDIMQAISGLASLNHTPDLPPAFAPTVLADKVAGLYATVGIAAALLQRERTGQGGAVEAPMFESLVSFLLAEHLAGHVFEPPRGSLRYDRLMTPYRRPYQTADGYIAVLPYTSRHWQRFLDLVGRDDLARAEWVMHPARRSERIGELYQVVAECMPSHDNQYWLTALKERDIPCGPVNTLEDLLADPHLRAVGFFQQVDHPSEGKLLATRHPLRFINAPTQPDRPAPRLGNDSRAVLREAGFTDSAIDALRAQGVVSMPAANDPG</sequence>
<dbReference type="SUPFAM" id="SSF89796">
    <property type="entry name" value="CoA-transferase family III (CaiB/BaiF)"/>
    <property type="match status" value="1"/>
</dbReference>
<evidence type="ECO:0000313" key="3">
    <source>
        <dbReference type="Proteomes" id="UP001107961"/>
    </source>
</evidence>